<name>A0A7S4MUC0_9EUKA</name>
<evidence type="ECO:0000313" key="2">
    <source>
        <dbReference type="EMBL" id="CAE2243564.1"/>
    </source>
</evidence>
<evidence type="ECO:0000256" key="1">
    <source>
        <dbReference type="SAM" id="MobiDB-lite"/>
    </source>
</evidence>
<dbReference type="EMBL" id="HBKO01029568">
    <property type="protein sequence ID" value="CAE2243564.1"/>
    <property type="molecule type" value="Transcribed_RNA"/>
</dbReference>
<protein>
    <submittedName>
        <fullName evidence="2">Uncharacterized protein</fullName>
    </submittedName>
</protein>
<accession>A0A7S4MUC0</accession>
<feature type="region of interest" description="Disordered" evidence="1">
    <location>
        <begin position="105"/>
        <end position="148"/>
    </location>
</feature>
<reference evidence="2" key="1">
    <citation type="submission" date="2021-01" db="EMBL/GenBank/DDBJ databases">
        <authorList>
            <person name="Corre E."/>
            <person name="Pelletier E."/>
            <person name="Niang G."/>
            <person name="Scheremetjew M."/>
            <person name="Finn R."/>
            <person name="Kale V."/>
            <person name="Holt S."/>
            <person name="Cochrane G."/>
            <person name="Meng A."/>
            <person name="Brown T."/>
            <person name="Cohen L."/>
        </authorList>
    </citation>
    <scope>NUCLEOTIDE SEQUENCE</scope>
    <source>
        <strain evidence="2">UIO037</strain>
    </source>
</reference>
<gene>
    <name evidence="2" type="ORF">CPOL0286_LOCUS13459</name>
</gene>
<organism evidence="2">
    <name type="scientific">Prymnesium polylepis</name>
    <dbReference type="NCBI Taxonomy" id="72548"/>
    <lineage>
        <taxon>Eukaryota</taxon>
        <taxon>Haptista</taxon>
        <taxon>Haptophyta</taxon>
        <taxon>Prymnesiophyceae</taxon>
        <taxon>Prymnesiales</taxon>
        <taxon>Prymnesiaceae</taxon>
        <taxon>Prymnesium</taxon>
    </lineage>
</organism>
<feature type="compositionally biased region" description="Low complexity" evidence="1">
    <location>
        <begin position="65"/>
        <end position="91"/>
    </location>
</feature>
<proteinExistence type="predicted"/>
<dbReference type="AlphaFoldDB" id="A0A7S4MUC0"/>
<feature type="region of interest" description="Disordered" evidence="1">
    <location>
        <begin position="61"/>
        <end position="91"/>
    </location>
</feature>
<sequence>MDLASSPRLIRARMASTSTAATVLDLLQRAQVALNDPSGLLDPTLSFCRTRVDECVAALEGNLPSSSSAAEDAEAQDSTGDDATASTSATQATQTINATLADAVAQANPTQADRGSQVAAQQADATAQATPARALGDRNAALSENRGC</sequence>
<feature type="compositionally biased region" description="Low complexity" evidence="1">
    <location>
        <begin position="117"/>
        <end position="134"/>
    </location>
</feature>